<dbReference type="EMBL" id="CADIJQ010000008">
    <property type="protein sequence ID" value="CAB3729095.1"/>
    <property type="molecule type" value="Genomic_DNA"/>
</dbReference>
<evidence type="ECO:0000313" key="3">
    <source>
        <dbReference type="Proteomes" id="UP000494269"/>
    </source>
</evidence>
<evidence type="ECO:0000313" key="2">
    <source>
        <dbReference type="EMBL" id="CAB3729095.1"/>
    </source>
</evidence>
<feature type="signal peptide" evidence="1">
    <location>
        <begin position="1"/>
        <end position="21"/>
    </location>
</feature>
<dbReference type="RefSeq" id="WP_175171014.1">
    <property type="nucleotide sequence ID" value="NZ_CADIJQ010000008.1"/>
</dbReference>
<evidence type="ECO:0000256" key="1">
    <source>
        <dbReference type="SAM" id="SignalP"/>
    </source>
</evidence>
<organism evidence="2 3">
    <name type="scientific">Achromobacter kerstersii</name>
    <dbReference type="NCBI Taxonomy" id="1353890"/>
    <lineage>
        <taxon>Bacteria</taxon>
        <taxon>Pseudomonadati</taxon>
        <taxon>Pseudomonadota</taxon>
        <taxon>Betaproteobacteria</taxon>
        <taxon>Burkholderiales</taxon>
        <taxon>Alcaligenaceae</taxon>
        <taxon>Achromobacter</taxon>
    </lineage>
</organism>
<proteinExistence type="predicted"/>
<keyword evidence="3" id="KW-1185">Reference proteome</keyword>
<sequence>MKFSHHLWAVALSVMASSSMATEPSAPGELDAIQRASPQEAPHKAPAGIAASSPAPIQIYAPSAPCRAKTVRPGAKTIEIYWTNGTDGARVTTDEVDHYVDLNVVVRTTGYRHGDCIEVKFHSSDGEDVAMGEKEIVVRGRVNESGIAYFKEPLRNHTLWLRAHTPQSVYR</sequence>
<dbReference type="AlphaFoldDB" id="A0A6S7AGL4"/>
<name>A0A6S7AGL4_9BURK</name>
<dbReference type="Proteomes" id="UP000494269">
    <property type="component" value="Unassembled WGS sequence"/>
</dbReference>
<protein>
    <submittedName>
        <fullName evidence="2">Uncharacterized protein</fullName>
    </submittedName>
</protein>
<gene>
    <name evidence="2" type="ORF">LMG3441_04520</name>
</gene>
<keyword evidence="1" id="KW-0732">Signal</keyword>
<accession>A0A6S7AGL4</accession>
<feature type="chain" id="PRO_5029003113" evidence="1">
    <location>
        <begin position="22"/>
        <end position="171"/>
    </location>
</feature>
<reference evidence="2 3" key="1">
    <citation type="submission" date="2020-04" db="EMBL/GenBank/DDBJ databases">
        <authorList>
            <person name="De Canck E."/>
        </authorList>
    </citation>
    <scope>NUCLEOTIDE SEQUENCE [LARGE SCALE GENOMIC DNA]</scope>
    <source>
        <strain evidence="2 3">LMG 3441</strain>
    </source>
</reference>